<feature type="site" description="Histone H3K4me3 binding" evidence="7">
    <location>
        <position position="336"/>
    </location>
</feature>
<evidence type="ECO:0000256" key="9">
    <source>
        <dbReference type="PROSITE-ProRule" id="PRU00146"/>
    </source>
</evidence>
<feature type="site" description="Histone H3K4me3 binding" evidence="7">
    <location>
        <position position="332"/>
    </location>
</feature>
<evidence type="ECO:0000256" key="6">
    <source>
        <dbReference type="ARBA" id="ARBA00023242"/>
    </source>
</evidence>
<reference evidence="13 14" key="1">
    <citation type="journal article" date="2020" name="ISME J.">
        <title>Uncovering the hidden diversity of litter-decomposition mechanisms in mushroom-forming fungi.</title>
        <authorList>
            <person name="Floudas D."/>
            <person name="Bentzer J."/>
            <person name="Ahren D."/>
            <person name="Johansson T."/>
            <person name="Persson P."/>
            <person name="Tunlid A."/>
        </authorList>
    </citation>
    <scope>NUCLEOTIDE SEQUENCE [LARGE SCALE GENOMIC DNA]</scope>
    <source>
        <strain evidence="13 14">CBS 101986</strain>
    </source>
</reference>
<dbReference type="Gene3D" id="6.10.140.1740">
    <property type="match status" value="1"/>
</dbReference>
<evidence type="ECO:0000256" key="10">
    <source>
        <dbReference type="RuleBase" id="RU361213"/>
    </source>
</evidence>
<feature type="binding site" evidence="8">
    <location>
        <position position="324"/>
    </location>
    <ligand>
        <name>Zn(2+)</name>
        <dbReference type="ChEBI" id="CHEBI:29105"/>
        <label>1</label>
    </ligand>
</feature>
<dbReference type="InterPro" id="IPR024610">
    <property type="entry name" value="ING_N_histone-binding"/>
</dbReference>
<evidence type="ECO:0000313" key="14">
    <source>
        <dbReference type="Proteomes" id="UP000567179"/>
    </source>
</evidence>
<comment type="domain">
    <text evidence="10">The PHD-type zinc finger mediates the binding to H3K4me3.</text>
</comment>
<keyword evidence="5 8" id="KW-0862">Zinc</keyword>
<feature type="compositionally biased region" description="Polar residues" evidence="11">
    <location>
        <begin position="151"/>
        <end position="164"/>
    </location>
</feature>
<dbReference type="GO" id="GO:0005634">
    <property type="term" value="C:nucleus"/>
    <property type="evidence" value="ECO:0007669"/>
    <property type="project" value="UniProtKB-SubCell"/>
</dbReference>
<dbReference type="Proteomes" id="UP000567179">
    <property type="component" value="Unassembled WGS sequence"/>
</dbReference>
<feature type="compositionally biased region" description="Acidic residues" evidence="11">
    <location>
        <begin position="264"/>
        <end position="274"/>
    </location>
</feature>
<feature type="binding site" evidence="8">
    <location>
        <position position="340"/>
    </location>
    <ligand>
        <name>Zn(2+)</name>
        <dbReference type="ChEBI" id="CHEBI:29105"/>
        <label>2</label>
    </ligand>
</feature>
<keyword evidence="14" id="KW-1185">Reference proteome</keyword>
<feature type="compositionally biased region" description="Low complexity" evidence="11">
    <location>
        <begin position="135"/>
        <end position="150"/>
    </location>
</feature>
<protein>
    <recommendedName>
        <fullName evidence="10">Chromatin modification-related protein</fullName>
    </recommendedName>
</protein>
<evidence type="ECO:0000256" key="7">
    <source>
        <dbReference type="PIRSR" id="PIRSR628651-50"/>
    </source>
</evidence>
<dbReference type="PROSITE" id="PS01359">
    <property type="entry name" value="ZF_PHD_1"/>
    <property type="match status" value="1"/>
</dbReference>
<name>A0A8H5BWP2_9AGAR</name>
<feature type="compositionally biased region" description="Basic and acidic residues" evidence="11">
    <location>
        <begin position="105"/>
        <end position="117"/>
    </location>
</feature>
<evidence type="ECO:0000256" key="11">
    <source>
        <dbReference type="SAM" id="MobiDB-lite"/>
    </source>
</evidence>
<feature type="binding site" evidence="8">
    <location>
        <position position="346"/>
    </location>
    <ligand>
        <name>Zn(2+)</name>
        <dbReference type="ChEBI" id="CHEBI:29105"/>
        <label>1</label>
    </ligand>
</feature>
<feature type="binding site" evidence="8">
    <location>
        <position position="362"/>
    </location>
    <ligand>
        <name>Zn(2+)</name>
        <dbReference type="ChEBI" id="CHEBI:29105"/>
        <label>2</label>
    </ligand>
</feature>
<comment type="caution">
    <text evidence="13">The sequence shown here is derived from an EMBL/GenBank/DDBJ whole genome shotgun (WGS) entry which is preliminary data.</text>
</comment>
<dbReference type="InterPro" id="IPR019787">
    <property type="entry name" value="Znf_PHD-finger"/>
</dbReference>
<dbReference type="GO" id="GO:0000785">
    <property type="term" value="C:chromatin"/>
    <property type="evidence" value="ECO:0007669"/>
    <property type="project" value="UniProtKB-ARBA"/>
</dbReference>
<feature type="region of interest" description="Disordered" evidence="11">
    <location>
        <begin position="1"/>
        <end position="32"/>
    </location>
</feature>
<keyword evidence="4 9" id="KW-0863">Zinc-finger</keyword>
<evidence type="ECO:0000256" key="8">
    <source>
        <dbReference type="PIRSR" id="PIRSR628651-51"/>
    </source>
</evidence>
<feature type="compositionally biased region" description="Polar residues" evidence="11">
    <location>
        <begin position="295"/>
        <end position="307"/>
    </location>
</feature>
<dbReference type="AlphaFoldDB" id="A0A8H5BWP2"/>
<dbReference type="PROSITE" id="PS50016">
    <property type="entry name" value="ZF_PHD_2"/>
    <property type="match status" value="1"/>
</dbReference>
<evidence type="ECO:0000256" key="1">
    <source>
        <dbReference type="ARBA" id="ARBA00004123"/>
    </source>
</evidence>
<organism evidence="13 14">
    <name type="scientific">Psilocybe cf. subviscida</name>
    <dbReference type="NCBI Taxonomy" id="2480587"/>
    <lineage>
        <taxon>Eukaryota</taxon>
        <taxon>Fungi</taxon>
        <taxon>Dikarya</taxon>
        <taxon>Basidiomycota</taxon>
        <taxon>Agaricomycotina</taxon>
        <taxon>Agaricomycetes</taxon>
        <taxon>Agaricomycetidae</taxon>
        <taxon>Agaricales</taxon>
        <taxon>Agaricineae</taxon>
        <taxon>Strophariaceae</taxon>
        <taxon>Psilocybe</taxon>
    </lineage>
</organism>
<keyword evidence="10" id="KW-0156">Chromatin regulator</keyword>
<dbReference type="SMART" id="SM01408">
    <property type="entry name" value="ING"/>
    <property type="match status" value="1"/>
</dbReference>
<dbReference type="SMART" id="SM00249">
    <property type="entry name" value="PHD"/>
    <property type="match status" value="1"/>
</dbReference>
<feature type="site" description="Histone H3K4me3 binding" evidence="7">
    <location>
        <position position="321"/>
    </location>
</feature>
<dbReference type="SUPFAM" id="SSF57903">
    <property type="entry name" value="FYVE/PHD zinc finger"/>
    <property type="match status" value="1"/>
</dbReference>
<comment type="function">
    <text evidence="10">Component of an histone acetyltransferase complex.</text>
</comment>
<feature type="binding site" evidence="8">
    <location>
        <position position="349"/>
    </location>
    <ligand>
        <name>Zn(2+)</name>
        <dbReference type="ChEBI" id="CHEBI:29105"/>
        <label>1</label>
    </ligand>
</feature>
<proteinExistence type="inferred from homology"/>
<dbReference type="GO" id="GO:0008270">
    <property type="term" value="F:zinc ion binding"/>
    <property type="evidence" value="ECO:0007669"/>
    <property type="project" value="UniProtKB-KW"/>
</dbReference>
<dbReference type="InterPro" id="IPR011011">
    <property type="entry name" value="Znf_FYVE_PHD"/>
</dbReference>
<feature type="binding site" evidence="8">
    <location>
        <position position="365"/>
    </location>
    <ligand>
        <name>Zn(2+)</name>
        <dbReference type="ChEBI" id="CHEBI:29105"/>
        <label>2</label>
    </ligand>
</feature>
<comment type="subunit">
    <text evidence="10">Component of an histone acetyltransferase complex. Interacts with H3K4me3 and to a lesser extent with H3K4me2.</text>
</comment>
<evidence type="ECO:0000259" key="12">
    <source>
        <dbReference type="PROSITE" id="PS50016"/>
    </source>
</evidence>
<comment type="subcellular location">
    <subcellularLocation>
        <location evidence="1 10">Nucleus</location>
    </subcellularLocation>
</comment>
<dbReference type="Pfam" id="PF12998">
    <property type="entry name" value="ING"/>
    <property type="match status" value="2"/>
</dbReference>
<evidence type="ECO:0000256" key="4">
    <source>
        <dbReference type="ARBA" id="ARBA00022771"/>
    </source>
</evidence>
<evidence type="ECO:0000256" key="2">
    <source>
        <dbReference type="ARBA" id="ARBA00010210"/>
    </source>
</evidence>
<evidence type="ECO:0000256" key="3">
    <source>
        <dbReference type="ARBA" id="ARBA00022723"/>
    </source>
</evidence>
<feature type="region of interest" description="Disordered" evidence="11">
    <location>
        <begin position="264"/>
        <end position="307"/>
    </location>
</feature>
<comment type="similarity">
    <text evidence="2 10">Belongs to the ING family.</text>
</comment>
<accession>A0A8H5BWP2</accession>
<feature type="binding site" evidence="8">
    <location>
        <position position="335"/>
    </location>
    <ligand>
        <name>Zn(2+)</name>
        <dbReference type="ChEBI" id="CHEBI:29105"/>
        <label>2</label>
    </ligand>
</feature>
<dbReference type="InterPro" id="IPR013083">
    <property type="entry name" value="Znf_RING/FYVE/PHD"/>
</dbReference>
<gene>
    <name evidence="13" type="ORF">D9619_005676</name>
</gene>
<evidence type="ECO:0000313" key="13">
    <source>
        <dbReference type="EMBL" id="KAF5330825.1"/>
    </source>
</evidence>
<dbReference type="GO" id="GO:0006325">
    <property type="term" value="P:chromatin organization"/>
    <property type="evidence" value="ECO:0007669"/>
    <property type="project" value="UniProtKB-KW"/>
</dbReference>
<dbReference type="InterPro" id="IPR001965">
    <property type="entry name" value="Znf_PHD"/>
</dbReference>
<feature type="site" description="Histone H3K4me3 binding" evidence="7">
    <location>
        <position position="344"/>
    </location>
</feature>
<dbReference type="CDD" id="cd15587">
    <property type="entry name" value="PHD_Yng1p_like"/>
    <property type="match status" value="1"/>
</dbReference>
<feature type="binding site" evidence="8">
    <location>
        <position position="322"/>
    </location>
    <ligand>
        <name>Zn(2+)</name>
        <dbReference type="ChEBI" id="CHEBI:29105"/>
        <label>1</label>
    </ligand>
</feature>
<dbReference type="InterPro" id="IPR028651">
    <property type="entry name" value="ING_fam"/>
</dbReference>
<dbReference type="EMBL" id="JAACJJ010000001">
    <property type="protein sequence ID" value="KAF5330825.1"/>
    <property type="molecule type" value="Genomic_DNA"/>
</dbReference>
<dbReference type="InterPro" id="IPR019786">
    <property type="entry name" value="Zinc_finger_PHD-type_CS"/>
</dbReference>
<keyword evidence="3 8" id="KW-0479">Metal-binding</keyword>
<dbReference type="PANTHER" id="PTHR10333">
    <property type="entry name" value="INHIBITOR OF GROWTH PROTEIN"/>
    <property type="match status" value="1"/>
</dbReference>
<dbReference type="OrthoDB" id="5411773at2759"/>
<keyword evidence="6 10" id="KW-0539">Nucleus</keyword>
<feature type="region of interest" description="Disordered" evidence="11">
    <location>
        <begin position="105"/>
        <end position="175"/>
    </location>
</feature>
<dbReference type="Gene3D" id="3.30.40.10">
    <property type="entry name" value="Zinc/RING finger domain, C3HC4 (zinc finger)"/>
    <property type="match status" value="1"/>
</dbReference>
<sequence length="369" mass="41597">MSIRKRRRDQAFIEDDERLEGGSHTVHAGPTEEDAALLEKQREEKEREVWEAIREAHYEAIEQLPLTLQRQLFLMRQLDEQSLNINSKLLPALQKYIKLREEIATRPDPPPEHEHTSPNETNKTAPMSEPPAGIEQQQSGSSENVSVSASPTKSPRQSTPSSIVPGSVPPEPNQQPLETTREILTHVAQMAEQLLRASQEKVNLAQANHDSVERHIRLLDQAIKEQEASLALDEIQNNTGVAIHLPELTAPEYRRKAENRITDDYDLDLMDADAPDAPPEPPRTKKKKGKDKGGRSQSAQQDSSSLTITLPATENVNEEIYCYCRQVSFGKMIACDNLSCKTEWFHLGCVGLTDEPEGKWFCEDCREDV</sequence>
<evidence type="ECO:0000256" key="5">
    <source>
        <dbReference type="ARBA" id="ARBA00022833"/>
    </source>
</evidence>
<feature type="domain" description="PHD-type" evidence="12">
    <location>
        <begin position="319"/>
        <end position="368"/>
    </location>
</feature>